<dbReference type="InterPro" id="IPR006050">
    <property type="entry name" value="DNA_photolyase_N"/>
</dbReference>
<dbReference type="InterPro" id="IPR036155">
    <property type="entry name" value="Crypto/Photolyase_N_sf"/>
</dbReference>
<dbReference type="FunFam" id="1.25.40.80:FF:000004">
    <property type="entry name" value="Deoxyribodipyrimidine photolyase"/>
    <property type="match status" value="1"/>
</dbReference>
<evidence type="ECO:0000313" key="18">
    <source>
        <dbReference type="Proteomes" id="UP001159428"/>
    </source>
</evidence>
<dbReference type="InterPro" id="IPR008148">
    <property type="entry name" value="DNA_photolyase_2"/>
</dbReference>
<dbReference type="Pfam" id="PF00875">
    <property type="entry name" value="DNA_photolyase"/>
    <property type="match status" value="1"/>
</dbReference>
<dbReference type="Gene3D" id="1.10.579.10">
    <property type="entry name" value="DNA Cyclobutane Dipyrimidine Photolyase, subunit A, domain 3"/>
    <property type="match status" value="1"/>
</dbReference>
<evidence type="ECO:0000256" key="11">
    <source>
        <dbReference type="ARBA" id="ARBA00031671"/>
    </source>
</evidence>
<feature type="domain" description="Photolyase/cryptochrome alpha/beta" evidence="16">
    <location>
        <begin position="109"/>
        <end position="241"/>
    </location>
</feature>
<comment type="caution">
    <text evidence="17">The sequence shown here is derived from an EMBL/GenBank/DDBJ whole genome shotgun (WGS) entry which is preliminary data.</text>
</comment>
<dbReference type="PROSITE" id="PS01083">
    <property type="entry name" value="DNA_PHOTOLYASES_2_1"/>
    <property type="match status" value="1"/>
</dbReference>
<keyword evidence="6" id="KW-0227">DNA damage</keyword>
<feature type="region of interest" description="Disordered" evidence="15">
    <location>
        <begin position="543"/>
        <end position="567"/>
    </location>
</feature>
<keyword evidence="18" id="KW-1185">Reference proteome</keyword>
<dbReference type="PROSITE" id="PS51645">
    <property type="entry name" value="PHR_CRY_ALPHA_BETA"/>
    <property type="match status" value="1"/>
</dbReference>
<keyword evidence="9" id="KW-0234">DNA repair</keyword>
<comment type="cofactor">
    <cofactor evidence="1">
        <name>FAD</name>
        <dbReference type="ChEBI" id="CHEBI:57692"/>
    </cofactor>
</comment>
<keyword evidence="5" id="KW-0285">Flavoprotein</keyword>
<dbReference type="FunFam" id="3.40.50.620:FF:000110">
    <property type="entry name" value="Deoxyribodipyrimidine photolyase"/>
    <property type="match status" value="1"/>
</dbReference>
<comment type="catalytic activity">
    <reaction evidence="12">
        <text>cyclobutadipyrimidine (in DNA) = 2 pyrimidine residues (in DNA).</text>
        <dbReference type="EC" id="4.1.99.3"/>
    </reaction>
</comment>
<dbReference type="NCBIfam" id="TIGR00591">
    <property type="entry name" value="phr2"/>
    <property type="match status" value="1"/>
</dbReference>
<dbReference type="Gene3D" id="3.40.50.620">
    <property type="entry name" value="HUPs"/>
    <property type="match status" value="1"/>
</dbReference>
<evidence type="ECO:0000256" key="14">
    <source>
        <dbReference type="ARBA" id="ARBA00083107"/>
    </source>
</evidence>
<evidence type="ECO:0000256" key="7">
    <source>
        <dbReference type="ARBA" id="ARBA00022827"/>
    </source>
</evidence>
<dbReference type="AlphaFoldDB" id="A0AAU9X028"/>
<evidence type="ECO:0000313" key="17">
    <source>
        <dbReference type="EMBL" id="CAH3132011.1"/>
    </source>
</evidence>
<keyword evidence="7" id="KW-0274">FAD</keyword>
<evidence type="ECO:0000256" key="5">
    <source>
        <dbReference type="ARBA" id="ARBA00022630"/>
    </source>
</evidence>
<dbReference type="FunFam" id="1.10.579.10:FF:000002">
    <property type="entry name" value="Deoxyribodipyrimidine photolyase"/>
    <property type="match status" value="1"/>
</dbReference>
<dbReference type="PANTHER" id="PTHR10211:SF0">
    <property type="entry name" value="DEOXYRIBODIPYRIMIDINE PHOTO-LYASE"/>
    <property type="match status" value="1"/>
</dbReference>
<dbReference type="SUPFAM" id="SSF52425">
    <property type="entry name" value="Cryptochrome/photolyase, N-terminal domain"/>
    <property type="match status" value="1"/>
</dbReference>
<dbReference type="InterPro" id="IPR036134">
    <property type="entry name" value="Crypto/Photolyase_FAD-like_sf"/>
</dbReference>
<dbReference type="PANTHER" id="PTHR10211">
    <property type="entry name" value="DEOXYRIBODIPYRIMIDINE PHOTOLYASE"/>
    <property type="match status" value="1"/>
</dbReference>
<comment type="function">
    <text evidence="13">Involved in repair of UV radiation-induced DNA damage. Catalyzes the light-dependent monomerization (300-600 nm) of cyclobutyl pyrimidine dimers (in cis-syn configuration), which are formed between adjacent bases on the same DNA strand upon exposure to ultraviolet radiation.</text>
</comment>
<dbReference type="Gene3D" id="1.25.40.80">
    <property type="match status" value="1"/>
</dbReference>
<dbReference type="EMBL" id="CALNXJ010000026">
    <property type="protein sequence ID" value="CAH3132011.1"/>
    <property type="molecule type" value="Genomic_DNA"/>
</dbReference>
<feature type="compositionally biased region" description="Basic residues" evidence="15">
    <location>
        <begin position="557"/>
        <end position="567"/>
    </location>
</feature>
<evidence type="ECO:0000259" key="16">
    <source>
        <dbReference type="PROSITE" id="PS51645"/>
    </source>
</evidence>
<evidence type="ECO:0000256" key="15">
    <source>
        <dbReference type="SAM" id="MobiDB-lite"/>
    </source>
</evidence>
<evidence type="ECO:0000256" key="4">
    <source>
        <dbReference type="ARBA" id="ARBA00014046"/>
    </source>
</evidence>
<gene>
    <name evidence="17" type="ORF">PMEA_00014941</name>
</gene>
<organism evidence="17 18">
    <name type="scientific">Pocillopora meandrina</name>
    <dbReference type="NCBI Taxonomy" id="46732"/>
    <lineage>
        <taxon>Eukaryota</taxon>
        <taxon>Metazoa</taxon>
        <taxon>Cnidaria</taxon>
        <taxon>Anthozoa</taxon>
        <taxon>Hexacorallia</taxon>
        <taxon>Scleractinia</taxon>
        <taxon>Astrocoeniina</taxon>
        <taxon>Pocilloporidae</taxon>
        <taxon>Pocillopora</taxon>
    </lineage>
</organism>
<evidence type="ECO:0000256" key="12">
    <source>
        <dbReference type="ARBA" id="ARBA00033999"/>
    </source>
</evidence>
<dbReference type="GO" id="GO:0009650">
    <property type="term" value="P:UV protection"/>
    <property type="evidence" value="ECO:0007669"/>
    <property type="project" value="UniProtKB-ARBA"/>
</dbReference>
<sequence>MHLSFATPSAVVANFRLSFRTLDSYFLRPFHPGLAWKTLKLVSMANEPPSKRMKKEIAETNHNNSTEQTTLAKFMEKRKNVCKSVAEFKFNKKRVRLISSNTDMPDSCKGIAYWMWREQRVQDNWAMLYAQRMALKQQVPLIVIFCMPSNYLDAAYRQYNFMIKGLQEVEKELTELNIAFHVLLGEPDKVLPDFVKSKEIGGVVADFTPLRKPLKWLEDIAKKLPKNVPLCQVDGHNIVPCWQASPKLEYGARTIRPKIHDQLKQFLTEFPPVINHPHAGDYDIKAVDWEAVDSFIDVDRAVKDVDWAKAGTEAGLEMLESFCNSRLKYFATDRNNPTKEALSNLSPWFHAGHISVQRAILRVREFRSKAKDSVEAFIEEAVVRRELADNFCFYNLENYDSIKGTNAWAQKTLHDHAQDKREYLYKREELENGNTHDDLWNAAQLQLVNEGKMHGFLRMYWAKKILEWTASPEEALEVSLFLNDRFSLDGNDPNGYVGCMWSVCGVHDQGWAERPVFGKIRYMNYNGCKRKFDVGEFVRKHGKKKQDTTGGTEKILKNKKRKAAGIS</sequence>
<dbReference type="GO" id="GO:0003677">
    <property type="term" value="F:DNA binding"/>
    <property type="evidence" value="ECO:0007669"/>
    <property type="project" value="UniProtKB-KW"/>
</dbReference>
<dbReference type="PROSITE" id="PS01084">
    <property type="entry name" value="DNA_PHOTOLYASES_2_2"/>
    <property type="match status" value="1"/>
</dbReference>
<dbReference type="GO" id="GO:0000719">
    <property type="term" value="P:photoreactive repair"/>
    <property type="evidence" value="ECO:0007669"/>
    <property type="project" value="TreeGrafter"/>
</dbReference>
<evidence type="ECO:0000256" key="6">
    <source>
        <dbReference type="ARBA" id="ARBA00022763"/>
    </source>
</evidence>
<proteinExistence type="inferred from homology"/>
<dbReference type="InterPro" id="IPR052219">
    <property type="entry name" value="Photolyase_Class-2"/>
</dbReference>
<evidence type="ECO:0000256" key="3">
    <source>
        <dbReference type="ARBA" id="ARBA00013149"/>
    </source>
</evidence>
<evidence type="ECO:0000256" key="2">
    <source>
        <dbReference type="ARBA" id="ARBA00006409"/>
    </source>
</evidence>
<evidence type="ECO:0000256" key="8">
    <source>
        <dbReference type="ARBA" id="ARBA00023125"/>
    </source>
</evidence>
<dbReference type="Proteomes" id="UP001159428">
    <property type="component" value="Unassembled WGS sequence"/>
</dbReference>
<protein>
    <recommendedName>
        <fullName evidence="4">Deoxyribodipyrimidine photo-lyase</fullName>
        <ecNumber evidence="3">4.1.99.3</ecNumber>
    </recommendedName>
    <alternativeName>
        <fullName evidence="11">DNA photolyase</fullName>
    </alternativeName>
    <alternativeName>
        <fullName evidence="14">Photoreactivating enzyme</fullName>
    </alternativeName>
</protein>
<dbReference type="GO" id="GO:0003904">
    <property type="term" value="F:deoxyribodipyrimidine photo-lyase activity"/>
    <property type="evidence" value="ECO:0007669"/>
    <property type="project" value="UniProtKB-EC"/>
</dbReference>
<reference evidence="17 18" key="1">
    <citation type="submission" date="2022-05" db="EMBL/GenBank/DDBJ databases">
        <authorList>
            <consortium name="Genoscope - CEA"/>
            <person name="William W."/>
        </authorList>
    </citation>
    <scope>NUCLEOTIDE SEQUENCE [LARGE SCALE GENOMIC DNA]</scope>
</reference>
<dbReference type="InterPro" id="IPR014729">
    <property type="entry name" value="Rossmann-like_a/b/a_fold"/>
</dbReference>
<dbReference type="InterPro" id="IPR032673">
    <property type="entry name" value="DNA_photolyase_2_CS"/>
</dbReference>
<keyword evidence="8" id="KW-0238">DNA-binding</keyword>
<name>A0AAU9X028_9CNID</name>
<evidence type="ECO:0000256" key="1">
    <source>
        <dbReference type="ARBA" id="ARBA00001974"/>
    </source>
</evidence>
<evidence type="ECO:0000256" key="13">
    <source>
        <dbReference type="ARBA" id="ARBA00059220"/>
    </source>
</evidence>
<dbReference type="EC" id="4.1.99.3" evidence="3"/>
<comment type="similarity">
    <text evidence="2">Belongs to the DNA photolyase class-2 family.</text>
</comment>
<evidence type="ECO:0000256" key="9">
    <source>
        <dbReference type="ARBA" id="ARBA00023204"/>
    </source>
</evidence>
<dbReference type="SUPFAM" id="SSF48173">
    <property type="entry name" value="Cryptochrome/photolyase FAD-binding domain"/>
    <property type="match status" value="1"/>
</dbReference>
<evidence type="ECO:0000256" key="10">
    <source>
        <dbReference type="ARBA" id="ARBA00023239"/>
    </source>
</evidence>
<accession>A0AAU9X028</accession>
<keyword evidence="10" id="KW-0456">Lyase</keyword>